<sequence length="43" mass="4611">MTKSELRVTTPSANAEPADGLTVERLRTIVQDSHLNFLIGAGT</sequence>
<evidence type="ECO:0000313" key="1">
    <source>
        <dbReference type="EMBL" id="SHL54041.1"/>
    </source>
</evidence>
<name>A0A1M7BGH2_PSETH</name>
<feature type="non-terminal residue" evidence="1">
    <location>
        <position position="43"/>
    </location>
</feature>
<dbReference type="Proteomes" id="UP000184363">
    <property type="component" value="Unassembled WGS sequence"/>
</dbReference>
<dbReference type="STRING" id="1848.SAMN05443637_1374"/>
<keyword evidence="2" id="KW-1185">Reference proteome</keyword>
<organism evidence="1 2">
    <name type="scientific">Pseudonocardia thermophila</name>
    <dbReference type="NCBI Taxonomy" id="1848"/>
    <lineage>
        <taxon>Bacteria</taxon>
        <taxon>Bacillati</taxon>
        <taxon>Actinomycetota</taxon>
        <taxon>Actinomycetes</taxon>
        <taxon>Pseudonocardiales</taxon>
        <taxon>Pseudonocardiaceae</taxon>
        <taxon>Pseudonocardia</taxon>
    </lineage>
</organism>
<dbReference type="EMBL" id="FRAP01000037">
    <property type="protein sequence ID" value="SHL54041.1"/>
    <property type="molecule type" value="Genomic_DNA"/>
</dbReference>
<reference evidence="1 2" key="1">
    <citation type="submission" date="2016-11" db="EMBL/GenBank/DDBJ databases">
        <authorList>
            <person name="Jaros S."/>
            <person name="Januszkiewicz K."/>
            <person name="Wedrychowicz H."/>
        </authorList>
    </citation>
    <scope>NUCLEOTIDE SEQUENCE [LARGE SCALE GENOMIC DNA]</scope>
    <source>
        <strain evidence="1 2">DSM 43832</strain>
    </source>
</reference>
<evidence type="ECO:0000313" key="2">
    <source>
        <dbReference type="Proteomes" id="UP000184363"/>
    </source>
</evidence>
<dbReference type="AlphaFoldDB" id="A0A1M7BGH2"/>
<protein>
    <submittedName>
        <fullName evidence="1">Uncharacterized protein</fullName>
    </submittedName>
</protein>
<accession>A0A1M7BGH2</accession>
<gene>
    <name evidence="1" type="ORF">SAMN05443637_1374</name>
</gene>
<proteinExistence type="predicted"/>